<dbReference type="InterPro" id="IPR050921">
    <property type="entry name" value="T4SS_GSP_E_ATPase"/>
</dbReference>
<protein>
    <submittedName>
        <fullName evidence="3">Type IV secretion system protein VirB11</fullName>
    </submittedName>
</protein>
<dbReference type="InterPro" id="IPR001482">
    <property type="entry name" value="T2SS/T4SS_dom"/>
</dbReference>
<comment type="similarity">
    <text evidence="1">Belongs to the GSP E family.</text>
</comment>
<dbReference type="Gene3D" id="3.30.450.380">
    <property type="match status" value="1"/>
</dbReference>
<dbReference type="SUPFAM" id="SSF52540">
    <property type="entry name" value="P-loop containing nucleoside triphosphate hydrolases"/>
    <property type="match status" value="1"/>
</dbReference>
<dbReference type="Gene3D" id="3.40.50.300">
    <property type="entry name" value="P-loop containing nucleotide triphosphate hydrolases"/>
    <property type="match status" value="1"/>
</dbReference>
<dbReference type="AlphaFoldDB" id="A0A1V1PAH1"/>
<reference evidence="4" key="1">
    <citation type="submission" date="2012-11" db="EMBL/GenBank/DDBJ databases">
        <authorList>
            <person name="Lucero-Rivera Y.E."/>
            <person name="Tovar-Ramirez D."/>
        </authorList>
    </citation>
    <scope>NUCLEOTIDE SEQUENCE [LARGE SCALE GENOMIC DNA]</scope>
    <source>
        <strain evidence="4">Araruama</strain>
    </source>
</reference>
<evidence type="ECO:0000313" key="3">
    <source>
        <dbReference type="EMBL" id="ETR71685.1"/>
    </source>
</evidence>
<organism evidence="3 4">
    <name type="scientific">Candidatus Magnetoglobus multicellularis str. Araruama</name>
    <dbReference type="NCBI Taxonomy" id="890399"/>
    <lineage>
        <taxon>Bacteria</taxon>
        <taxon>Pseudomonadati</taxon>
        <taxon>Thermodesulfobacteriota</taxon>
        <taxon>Desulfobacteria</taxon>
        <taxon>Desulfobacterales</taxon>
        <taxon>Desulfobacteraceae</taxon>
        <taxon>Candidatus Magnetoglobus</taxon>
    </lineage>
</organism>
<gene>
    <name evidence="3" type="ORF">OMM_02298</name>
</gene>
<dbReference type="Pfam" id="PF00437">
    <property type="entry name" value="T2SSE"/>
    <property type="match status" value="1"/>
</dbReference>
<proteinExistence type="inferred from homology"/>
<dbReference type="CDD" id="cd01130">
    <property type="entry name" value="VirB11-like_ATPase"/>
    <property type="match status" value="1"/>
</dbReference>
<accession>A0A1V1PAH1</accession>
<dbReference type="PANTHER" id="PTHR30486:SF6">
    <property type="entry name" value="TYPE IV PILUS RETRACTATION ATPASE PILT"/>
    <property type="match status" value="1"/>
</dbReference>
<evidence type="ECO:0000313" key="4">
    <source>
        <dbReference type="Proteomes" id="UP000189670"/>
    </source>
</evidence>
<dbReference type="PANTHER" id="PTHR30486">
    <property type="entry name" value="TWITCHING MOTILITY PROTEIN PILT"/>
    <property type="match status" value="1"/>
</dbReference>
<evidence type="ECO:0000256" key="1">
    <source>
        <dbReference type="ARBA" id="ARBA00006611"/>
    </source>
</evidence>
<name>A0A1V1PAH1_9BACT</name>
<dbReference type="Proteomes" id="UP000189670">
    <property type="component" value="Unassembled WGS sequence"/>
</dbReference>
<feature type="domain" description="Bacterial type II secretion system protein E" evidence="2">
    <location>
        <begin position="90"/>
        <end position="279"/>
    </location>
</feature>
<comment type="caution">
    <text evidence="3">The sequence shown here is derived from an EMBL/GenBank/DDBJ whole genome shotgun (WGS) entry which is preliminary data.</text>
</comment>
<dbReference type="InterPro" id="IPR027417">
    <property type="entry name" value="P-loop_NTPase"/>
</dbReference>
<dbReference type="GO" id="GO:0016887">
    <property type="term" value="F:ATP hydrolysis activity"/>
    <property type="evidence" value="ECO:0007669"/>
    <property type="project" value="InterPro"/>
</dbReference>
<sequence>MSEFMNIFSPVSQYFGKPHICEVMVNGDETVHISHINDGLVNTGKKMPTEDIRAAIKWVAGKNDIDCNDNHPVLECTLPNTYRITAMLPPVSEPSFTIRIPLIEHASFSDFIHKECPYSIEMFQQFIEYKHTILVAGATASGKTSFINACLNEINYERVVKIEDRLELVQTENCVSLLERKDIGVSMANLLKLSLSLRPDRIIVGEIRDGYAAWQFLNAIRKGHKGSFSTIHAGSCDEALDNLFMMIHDRVNSSISTSIQEWISKLIDVVVFLNKRKIMDIKVLSKGAK</sequence>
<dbReference type="EMBL" id="ATBP01000235">
    <property type="protein sequence ID" value="ETR71685.1"/>
    <property type="molecule type" value="Genomic_DNA"/>
</dbReference>
<evidence type="ECO:0000259" key="2">
    <source>
        <dbReference type="Pfam" id="PF00437"/>
    </source>
</evidence>